<evidence type="ECO:0000313" key="3">
    <source>
        <dbReference type="EMBL" id="UUF06161.1"/>
    </source>
</evidence>
<dbReference type="EMBL" id="CP071250">
    <property type="protein sequence ID" value="UUF07401.1"/>
    <property type="molecule type" value="Genomic_DNA"/>
</dbReference>
<keyword evidence="5" id="KW-1185">Reference proteome</keyword>
<feature type="chain" id="PRO_5040212277" description="Prealbumin-like fold domain-containing protein" evidence="2">
    <location>
        <begin position="25"/>
        <end position="164"/>
    </location>
</feature>
<dbReference type="Proteomes" id="UP001058016">
    <property type="component" value="Chromosome"/>
</dbReference>
<keyword evidence="1" id="KW-0812">Transmembrane</keyword>
<keyword evidence="1" id="KW-1133">Transmembrane helix</keyword>
<evidence type="ECO:0000313" key="4">
    <source>
        <dbReference type="EMBL" id="UUF07401.1"/>
    </source>
</evidence>
<evidence type="ECO:0000256" key="2">
    <source>
        <dbReference type="SAM" id="SignalP"/>
    </source>
</evidence>
<sequence>MKKIVKIMYLLLTLCLFSKVSVEAQTYPEAISYIKVSAFESANQSNRLSDVLIGVFTPDGEQLGVYRTNSEGEVLIEVTPGLIELKVLQSTEGYEVSQQYQVMSIDASNIDLYEVEFPHEPINVVDARKMPTTGLSPIYFMSSFGVSLTCLGVLIVRYLNHEEV</sequence>
<organism evidence="4 6">
    <name type="scientific">Turicibacter bilis</name>
    <dbReference type="NCBI Taxonomy" id="2735723"/>
    <lineage>
        <taxon>Bacteria</taxon>
        <taxon>Bacillati</taxon>
        <taxon>Bacillota</taxon>
        <taxon>Erysipelotrichia</taxon>
        <taxon>Erysipelotrichales</taxon>
        <taxon>Turicibacteraceae</taxon>
        <taxon>Turicibacter</taxon>
    </lineage>
</organism>
<feature type="transmembrane region" description="Helical" evidence="1">
    <location>
        <begin position="138"/>
        <end position="159"/>
    </location>
</feature>
<dbReference type="Proteomes" id="UP001058072">
    <property type="component" value="Chromosome"/>
</dbReference>
<keyword evidence="2" id="KW-0732">Signal</keyword>
<evidence type="ECO:0000313" key="5">
    <source>
        <dbReference type="Proteomes" id="UP001058016"/>
    </source>
</evidence>
<dbReference type="AlphaFoldDB" id="A0A9Q9CL74"/>
<protein>
    <recommendedName>
        <fullName evidence="7">Prealbumin-like fold domain-containing protein</fullName>
    </recommendedName>
</protein>
<evidence type="ECO:0000256" key="1">
    <source>
        <dbReference type="SAM" id="Phobius"/>
    </source>
</evidence>
<dbReference type="RefSeq" id="WP_055305618.1">
    <property type="nucleotide sequence ID" value="NZ_CP071249.1"/>
</dbReference>
<name>A0A9Q9CL74_9FIRM</name>
<proteinExistence type="predicted"/>
<reference evidence="4 5" key="1">
    <citation type="submission" date="2021-03" db="EMBL/GenBank/DDBJ databases">
        <title>Comparative Genomics and Metabolomics in the genus Turicibacter.</title>
        <authorList>
            <person name="Maki J."/>
            <person name="Looft T."/>
        </authorList>
    </citation>
    <scope>NUCLEOTIDE SEQUENCE</scope>
    <source>
        <strain evidence="4">ISU324</strain>
        <strain evidence="3 5">MMM721</strain>
    </source>
</reference>
<evidence type="ECO:0008006" key="7">
    <source>
        <dbReference type="Google" id="ProtNLM"/>
    </source>
</evidence>
<evidence type="ECO:0000313" key="6">
    <source>
        <dbReference type="Proteomes" id="UP001058072"/>
    </source>
</evidence>
<gene>
    <name evidence="3" type="ORF">J0J69_00800</name>
    <name evidence="4" type="ORF">J0J70_07090</name>
</gene>
<keyword evidence="1" id="KW-0472">Membrane</keyword>
<dbReference type="EMBL" id="CP071249">
    <property type="protein sequence ID" value="UUF06161.1"/>
    <property type="molecule type" value="Genomic_DNA"/>
</dbReference>
<feature type="signal peptide" evidence="2">
    <location>
        <begin position="1"/>
        <end position="24"/>
    </location>
</feature>
<accession>A0A9Q9CL74</accession>